<reference evidence="1 2" key="1">
    <citation type="submission" date="2024-12" db="EMBL/GenBank/DDBJ databases">
        <title>The unique morphological basis and parallel evolutionary history of personate flowers in Penstemon.</title>
        <authorList>
            <person name="Depatie T.H."/>
            <person name="Wessinger C.A."/>
        </authorList>
    </citation>
    <scope>NUCLEOTIDE SEQUENCE [LARGE SCALE GENOMIC DNA]</scope>
    <source>
        <strain evidence="1">WTNN_2</strain>
        <tissue evidence="1">Leaf</tissue>
    </source>
</reference>
<name>A0ABD3TSW2_9LAMI</name>
<sequence length="95" mass="10779">MALLFNAGKKPGKSYMLISNYFVPGLRLEMSISLLHCYKLGLELKTSEIPNPGPVILLPIEPQFIFQVILFNYKSSKSSFTKCTSKIFFLRTLDT</sequence>
<evidence type="ECO:0000313" key="2">
    <source>
        <dbReference type="Proteomes" id="UP001634393"/>
    </source>
</evidence>
<organism evidence="1 2">
    <name type="scientific">Penstemon smallii</name>
    <dbReference type="NCBI Taxonomy" id="265156"/>
    <lineage>
        <taxon>Eukaryota</taxon>
        <taxon>Viridiplantae</taxon>
        <taxon>Streptophyta</taxon>
        <taxon>Embryophyta</taxon>
        <taxon>Tracheophyta</taxon>
        <taxon>Spermatophyta</taxon>
        <taxon>Magnoliopsida</taxon>
        <taxon>eudicotyledons</taxon>
        <taxon>Gunneridae</taxon>
        <taxon>Pentapetalae</taxon>
        <taxon>asterids</taxon>
        <taxon>lamiids</taxon>
        <taxon>Lamiales</taxon>
        <taxon>Plantaginaceae</taxon>
        <taxon>Cheloneae</taxon>
        <taxon>Penstemon</taxon>
    </lineage>
</organism>
<protein>
    <submittedName>
        <fullName evidence="1">Uncharacterized protein</fullName>
    </submittedName>
</protein>
<accession>A0ABD3TSW2</accession>
<dbReference type="AlphaFoldDB" id="A0ABD3TSW2"/>
<comment type="caution">
    <text evidence="1">The sequence shown here is derived from an EMBL/GenBank/DDBJ whole genome shotgun (WGS) entry which is preliminary data.</text>
</comment>
<dbReference type="EMBL" id="JBJXBP010000003">
    <property type="protein sequence ID" value="KAL3839880.1"/>
    <property type="molecule type" value="Genomic_DNA"/>
</dbReference>
<proteinExistence type="predicted"/>
<evidence type="ECO:0000313" key="1">
    <source>
        <dbReference type="EMBL" id="KAL3839880.1"/>
    </source>
</evidence>
<keyword evidence="2" id="KW-1185">Reference proteome</keyword>
<gene>
    <name evidence="1" type="ORF">ACJIZ3_024471</name>
</gene>
<dbReference type="Proteomes" id="UP001634393">
    <property type="component" value="Unassembled WGS sequence"/>
</dbReference>